<protein>
    <recommendedName>
        <fullName evidence="5">Swarming motility protein SwrB</fullName>
    </recommendedName>
</protein>
<evidence type="ECO:0000256" key="2">
    <source>
        <dbReference type="SAM" id="Phobius"/>
    </source>
</evidence>
<dbReference type="EMBL" id="PKOZ01000003">
    <property type="protein sequence ID" value="PQD95846.1"/>
    <property type="molecule type" value="Genomic_DNA"/>
</dbReference>
<accession>A0A2S7N1E9</accession>
<feature type="compositionally biased region" description="Basic and acidic residues" evidence="1">
    <location>
        <begin position="85"/>
        <end position="100"/>
    </location>
</feature>
<evidence type="ECO:0008006" key="5">
    <source>
        <dbReference type="Google" id="ProtNLM"/>
    </source>
</evidence>
<keyword evidence="2" id="KW-0472">Membrane</keyword>
<feature type="region of interest" description="Disordered" evidence="1">
    <location>
        <begin position="77"/>
        <end position="100"/>
    </location>
</feature>
<keyword evidence="4" id="KW-1185">Reference proteome</keyword>
<dbReference type="Proteomes" id="UP000239663">
    <property type="component" value="Unassembled WGS sequence"/>
</dbReference>
<evidence type="ECO:0000256" key="1">
    <source>
        <dbReference type="SAM" id="MobiDB-lite"/>
    </source>
</evidence>
<keyword evidence="2" id="KW-0812">Transmembrane</keyword>
<evidence type="ECO:0000313" key="4">
    <source>
        <dbReference type="Proteomes" id="UP000239663"/>
    </source>
</evidence>
<evidence type="ECO:0000313" key="3">
    <source>
        <dbReference type="EMBL" id="PQD95846.1"/>
    </source>
</evidence>
<sequence>MEQGEERGNMALILVWSIMTNMVAIFAIVILYVRQNRLIEAEKNMRSYTEDLENMITAFLLEIKEENERLETVLLENDGRDDEEACQREERIQGEEKSKPDISVKPDVLMEARENYMLFQVLKAKRLGRSIEEIAKEMGKGKTEIELLIKMNE</sequence>
<proteinExistence type="predicted"/>
<organism evidence="3 4">
    <name type="scientific">Pradoshia eiseniae</name>
    <dbReference type="NCBI Taxonomy" id="2064768"/>
    <lineage>
        <taxon>Bacteria</taxon>
        <taxon>Bacillati</taxon>
        <taxon>Bacillota</taxon>
        <taxon>Bacilli</taxon>
        <taxon>Bacillales</taxon>
        <taxon>Bacillaceae</taxon>
        <taxon>Pradoshia</taxon>
    </lineage>
</organism>
<name>A0A2S7N1E9_9BACI</name>
<dbReference type="AlphaFoldDB" id="A0A2S7N1E9"/>
<gene>
    <name evidence="3" type="ORF">CYL18_08135</name>
</gene>
<comment type="caution">
    <text evidence="3">The sequence shown here is derived from an EMBL/GenBank/DDBJ whole genome shotgun (WGS) entry which is preliminary data.</text>
</comment>
<feature type="transmembrane region" description="Helical" evidence="2">
    <location>
        <begin position="12"/>
        <end position="33"/>
    </location>
</feature>
<keyword evidence="2" id="KW-1133">Transmembrane helix</keyword>
<reference evidence="3 4" key="1">
    <citation type="submission" date="2017-12" db="EMBL/GenBank/DDBJ databases">
        <title>Taxonomic description and draft genome of Pradoshia cofamensis Gen. nov., sp. nov., a thermotolerant bacillale isolated from anterior gut of earthworm Eisenia fetida.</title>
        <authorList>
            <person name="Saha T."/>
            <person name="Chakraborty R."/>
        </authorList>
    </citation>
    <scope>NUCLEOTIDE SEQUENCE [LARGE SCALE GENOMIC DNA]</scope>
    <source>
        <strain evidence="3 4">EAG3</strain>
    </source>
</reference>